<dbReference type="Pfam" id="PF01494">
    <property type="entry name" value="FAD_binding_3"/>
    <property type="match status" value="1"/>
</dbReference>
<keyword evidence="2" id="KW-0560">Oxidoreductase</keyword>
<feature type="domain" description="FAD-binding" evidence="1">
    <location>
        <begin position="2"/>
        <end position="319"/>
    </location>
</feature>
<dbReference type="InterPro" id="IPR002938">
    <property type="entry name" value="FAD-bd"/>
</dbReference>
<dbReference type="GO" id="GO:0004497">
    <property type="term" value="F:monooxygenase activity"/>
    <property type="evidence" value="ECO:0007669"/>
    <property type="project" value="UniProtKB-KW"/>
</dbReference>
<keyword evidence="2" id="KW-0503">Monooxygenase</keyword>
<dbReference type="SUPFAM" id="SSF51905">
    <property type="entry name" value="FAD/NAD(P)-binding domain"/>
    <property type="match status" value="1"/>
</dbReference>
<protein>
    <submittedName>
        <fullName evidence="2">FAD-dependent monooxygenase</fullName>
    </submittedName>
</protein>
<proteinExistence type="predicted"/>
<dbReference type="PRINTS" id="PR00420">
    <property type="entry name" value="RNGMNOXGNASE"/>
</dbReference>
<comment type="caution">
    <text evidence="2">The sequence shown here is derived from an EMBL/GenBank/DDBJ whole genome shotgun (WGS) entry which is preliminary data.</text>
</comment>
<dbReference type="PANTHER" id="PTHR46865:SF2">
    <property type="entry name" value="MONOOXYGENASE"/>
    <property type="match status" value="1"/>
</dbReference>
<sequence length="384" mass="40927">MKILVSGAGIAGLASAIQLGSRGHDVTVVEYGRDLRLTGTPIDIRGDAVAAVADLGLLEEIQRRRVRMSERTWFVDSQGDPVAPLPLAQISDSADDIELLREDLVRVLADALPATARIRFGDSIAALTDDGAENGPGGGVEVRFASGRTGRYDLVVGADGQHSAVRRLVFGTEADHQRHLGVYFALADHPRESQTEGANAVYNVPGRMAGLFRYGGKAVAVFQFRSDPIAFDHRDLAAQKRILTDAFAGHTSWRIPELLDAARADPALYFTSAAQIHLPSWHRGRVVLVGDAGYCPAFLSGRGTSLALTGARFLAEELQRSGGDPAAAFARYEARQRPYVSFAQGRAESGRDRMLPPTWSAIAARNAALRASAAAPVPPAGGNA</sequence>
<accession>A0A9X3NRE0</accession>
<dbReference type="GO" id="GO:0071949">
    <property type="term" value="F:FAD binding"/>
    <property type="evidence" value="ECO:0007669"/>
    <property type="project" value="InterPro"/>
</dbReference>
<evidence type="ECO:0000259" key="1">
    <source>
        <dbReference type="Pfam" id="PF01494"/>
    </source>
</evidence>
<evidence type="ECO:0000313" key="2">
    <source>
        <dbReference type="EMBL" id="MDA0567003.1"/>
    </source>
</evidence>
<organism evidence="2 3">
    <name type="scientific">Streptomonospora mangrovi</name>
    <dbReference type="NCBI Taxonomy" id="2883123"/>
    <lineage>
        <taxon>Bacteria</taxon>
        <taxon>Bacillati</taxon>
        <taxon>Actinomycetota</taxon>
        <taxon>Actinomycetes</taxon>
        <taxon>Streptosporangiales</taxon>
        <taxon>Nocardiopsidaceae</taxon>
        <taxon>Streptomonospora</taxon>
    </lineage>
</organism>
<gene>
    <name evidence="2" type="ORF">LG943_22180</name>
</gene>
<keyword evidence="3" id="KW-1185">Reference proteome</keyword>
<dbReference type="Gene3D" id="3.30.9.10">
    <property type="entry name" value="D-Amino Acid Oxidase, subunit A, domain 2"/>
    <property type="match status" value="1"/>
</dbReference>
<reference evidence="2" key="1">
    <citation type="submission" date="2021-10" db="EMBL/GenBank/DDBJ databases">
        <title>Streptomonospora sp. nov., isolated from mangrove soil.</title>
        <authorList>
            <person name="Chen X."/>
            <person name="Ge X."/>
            <person name="Liu W."/>
        </authorList>
    </citation>
    <scope>NUCLEOTIDE SEQUENCE</scope>
    <source>
        <strain evidence="2">S1-112</strain>
    </source>
</reference>
<dbReference type="Proteomes" id="UP001140076">
    <property type="component" value="Unassembled WGS sequence"/>
</dbReference>
<dbReference type="PANTHER" id="PTHR46865">
    <property type="entry name" value="OXIDOREDUCTASE-RELATED"/>
    <property type="match status" value="1"/>
</dbReference>
<dbReference type="RefSeq" id="WP_270074257.1">
    <property type="nucleotide sequence ID" value="NZ_JAJAQC010000047.1"/>
</dbReference>
<dbReference type="AlphaFoldDB" id="A0A9X3NRE0"/>
<dbReference type="InterPro" id="IPR036188">
    <property type="entry name" value="FAD/NAD-bd_sf"/>
</dbReference>
<name>A0A9X3NRE0_9ACTN</name>
<dbReference type="Gene3D" id="3.50.50.60">
    <property type="entry name" value="FAD/NAD(P)-binding domain"/>
    <property type="match status" value="1"/>
</dbReference>
<dbReference type="EMBL" id="JAJAQC010000047">
    <property type="protein sequence ID" value="MDA0567003.1"/>
    <property type="molecule type" value="Genomic_DNA"/>
</dbReference>
<evidence type="ECO:0000313" key="3">
    <source>
        <dbReference type="Proteomes" id="UP001140076"/>
    </source>
</evidence>
<dbReference type="InterPro" id="IPR051704">
    <property type="entry name" value="FAD_aromatic-hydroxylase"/>
</dbReference>